<dbReference type="GO" id="GO:0004747">
    <property type="term" value="F:ribokinase activity"/>
    <property type="evidence" value="ECO:0007669"/>
    <property type="project" value="UniProtKB-UniRule"/>
</dbReference>
<keyword evidence="7 12" id="KW-0418">Kinase</keyword>
<name>A0A1T4Y0A5_9BACL</name>
<keyword evidence="6 12" id="KW-0547">Nucleotide-binding</keyword>
<dbReference type="Pfam" id="PF00294">
    <property type="entry name" value="PfkB"/>
    <property type="match status" value="1"/>
</dbReference>
<feature type="binding site" evidence="12">
    <location>
        <begin position="37"/>
        <end position="41"/>
    </location>
    <ligand>
        <name>substrate</name>
    </ligand>
</feature>
<feature type="binding site" evidence="12">
    <location>
        <begin position="237"/>
        <end position="238"/>
    </location>
    <ligand>
        <name>ATP</name>
        <dbReference type="ChEBI" id="CHEBI:30616"/>
    </ligand>
</feature>
<dbReference type="Gene3D" id="3.40.1190.20">
    <property type="match status" value="1"/>
</dbReference>
<evidence type="ECO:0000256" key="1">
    <source>
        <dbReference type="ARBA" id="ARBA00005380"/>
    </source>
</evidence>
<dbReference type="CDD" id="cd01174">
    <property type="entry name" value="ribokinase"/>
    <property type="match status" value="1"/>
</dbReference>
<feature type="binding site" evidence="12">
    <location>
        <position position="271"/>
    </location>
    <ligand>
        <name>K(+)</name>
        <dbReference type="ChEBI" id="CHEBI:29103"/>
    </ligand>
</feature>
<evidence type="ECO:0000256" key="3">
    <source>
        <dbReference type="ARBA" id="ARBA00016943"/>
    </source>
</evidence>
<comment type="function">
    <text evidence="12">Catalyzes the phosphorylation of ribose at O-5 in a reaction requiring ATP and magnesium. The resulting D-ribose-5-phosphate can then be used either for sythesis of nucleotides, histidine, and tryptophan, or as a component of the pentose phosphate pathway.</text>
</comment>
<gene>
    <name evidence="12" type="primary">rbsK</name>
    <name evidence="15" type="ORF">SAMN04244570_1498</name>
</gene>
<evidence type="ECO:0000256" key="13">
    <source>
        <dbReference type="SAM" id="MobiDB-lite"/>
    </source>
</evidence>
<dbReference type="Proteomes" id="UP000190042">
    <property type="component" value="Unassembled WGS sequence"/>
</dbReference>
<dbReference type="InterPro" id="IPR002173">
    <property type="entry name" value="Carboh/pur_kinase_PfkB_CS"/>
</dbReference>
<feature type="compositionally biased region" description="Basic and acidic residues" evidence="13">
    <location>
        <begin position="283"/>
        <end position="295"/>
    </location>
</feature>
<dbReference type="PRINTS" id="PR00990">
    <property type="entry name" value="RIBOKINASE"/>
</dbReference>
<dbReference type="AlphaFoldDB" id="A0A1T4Y0A5"/>
<feature type="binding site" evidence="12">
    <location>
        <begin position="9"/>
        <end position="11"/>
    </location>
    <ligand>
        <name>substrate</name>
    </ligand>
</feature>
<dbReference type="NCBIfam" id="TIGR02152">
    <property type="entry name" value="D_ribokin_bact"/>
    <property type="match status" value="1"/>
</dbReference>
<feature type="binding site" evidence="12">
    <location>
        <begin position="206"/>
        <end position="211"/>
    </location>
    <ligand>
        <name>ATP</name>
        <dbReference type="ChEBI" id="CHEBI:30616"/>
    </ligand>
</feature>
<evidence type="ECO:0000313" key="15">
    <source>
        <dbReference type="EMBL" id="SKA94898.1"/>
    </source>
</evidence>
<dbReference type="InterPro" id="IPR011877">
    <property type="entry name" value="Ribokinase"/>
</dbReference>
<feature type="binding site" evidence="12">
    <location>
        <position position="234"/>
    </location>
    <ligand>
        <name>K(+)</name>
        <dbReference type="ChEBI" id="CHEBI:29103"/>
    </ligand>
</feature>
<reference evidence="16" key="1">
    <citation type="submission" date="2017-02" db="EMBL/GenBank/DDBJ databases">
        <authorList>
            <person name="Varghese N."/>
            <person name="Submissions S."/>
        </authorList>
    </citation>
    <scope>NUCLEOTIDE SEQUENCE [LARGE SCALE GENOMIC DNA]</scope>
    <source>
        <strain evidence="16">DSM 23966</strain>
    </source>
</reference>
<comment type="pathway">
    <text evidence="12">Carbohydrate metabolism; D-ribose degradation; D-ribose 5-phosphate from beta-D-ribopyranose: step 2/2.</text>
</comment>
<dbReference type="SUPFAM" id="SSF53613">
    <property type="entry name" value="Ribokinase-like"/>
    <property type="match status" value="1"/>
</dbReference>
<keyword evidence="5 12" id="KW-0479">Metal-binding</keyword>
<dbReference type="GO" id="GO:0005829">
    <property type="term" value="C:cytosol"/>
    <property type="evidence" value="ECO:0007669"/>
    <property type="project" value="TreeGrafter"/>
</dbReference>
<dbReference type="UniPathway" id="UPA00916">
    <property type="reaction ID" value="UER00889"/>
</dbReference>
<keyword evidence="11 12" id="KW-0119">Carbohydrate metabolism</keyword>
<comment type="similarity">
    <text evidence="12">Belongs to the carbohydrate kinase PfkB family. Ribokinase subfamily.</text>
</comment>
<evidence type="ECO:0000259" key="14">
    <source>
        <dbReference type="Pfam" id="PF00294"/>
    </source>
</evidence>
<evidence type="ECO:0000256" key="4">
    <source>
        <dbReference type="ARBA" id="ARBA00022679"/>
    </source>
</evidence>
<feature type="binding site" evidence="12">
    <location>
        <position position="180"/>
    </location>
    <ligand>
        <name>ATP</name>
        <dbReference type="ChEBI" id="CHEBI:30616"/>
    </ligand>
</feature>
<dbReference type="PANTHER" id="PTHR10584:SF166">
    <property type="entry name" value="RIBOKINASE"/>
    <property type="match status" value="1"/>
</dbReference>
<evidence type="ECO:0000313" key="16">
    <source>
        <dbReference type="Proteomes" id="UP000190042"/>
    </source>
</evidence>
<evidence type="ECO:0000256" key="8">
    <source>
        <dbReference type="ARBA" id="ARBA00022840"/>
    </source>
</evidence>
<dbReference type="InterPro" id="IPR029056">
    <property type="entry name" value="Ribokinase-like"/>
</dbReference>
<evidence type="ECO:0000256" key="12">
    <source>
        <dbReference type="HAMAP-Rule" id="MF_01987"/>
    </source>
</evidence>
<feature type="binding site" evidence="12">
    <location>
        <position position="232"/>
    </location>
    <ligand>
        <name>K(+)</name>
        <dbReference type="ChEBI" id="CHEBI:29103"/>
    </ligand>
</feature>
<comment type="catalytic activity">
    <reaction evidence="12">
        <text>D-ribose + ATP = D-ribose 5-phosphate + ADP + H(+)</text>
        <dbReference type="Rhea" id="RHEA:13697"/>
        <dbReference type="ChEBI" id="CHEBI:15378"/>
        <dbReference type="ChEBI" id="CHEBI:30616"/>
        <dbReference type="ChEBI" id="CHEBI:47013"/>
        <dbReference type="ChEBI" id="CHEBI:78346"/>
        <dbReference type="ChEBI" id="CHEBI:456216"/>
        <dbReference type="EC" id="2.7.1.15"/>
    </reaction>
</comment>
<comment type="activity regulation">
    <text evidence="12">Activated by a monovalent cation that binds near, but not in, the active site. The most likely occupant of the site in vivo is potassium. Ion binding induces a conformational change that may alter substrate affinity.</text>
</comment>
<feature type="binding site" evidence="12">
    <location>
        <position position="273"/>
    </location>
    <ligand>
        <name>K(+)</name>
        <dbReference type="ChEBI" id="CHEBI:29103"/>
    </ligand>
</feature>
<evidence type="ECO:0000256" key="11">
    <source>
        <dbReference type="ARBA" id="ARBA00023277"/>
    </source>
</evidence>
<keyword evidence="16" id="KW-1185">Reference proteome</keyword>
<evidence type="ECO:0000256" key="6">
    <source>
        <dbReference type="ARBA" id="ARBA00022741"/>
    </source>
</evidence>
<keyword evidence="10 12" id="KW-0630">Potassium</keyword>
<dbReference type="EMBL" id="FUYJ01000002">
    <property type="protein sequence ID" value="SKA94898.1"/>
    <property type="molecule type" value="Genomic_DNA"/>
</dbReference>
<proteinExistence type="inferred from homology"/>
<protein>
    <recommendedName>
        <fullName evidence="3 12">Ribokinase</fullName>
        <shortName evidence="12">RK</shortName>
        <ecNumber evidence="2 12">2.7.1.15</ecNumber>
    </recommendedName>
</protein>
<feature type="region of interest" description="Disordered" evidence="13">
    <location>
        <begin position="276"/>
        <end position="295"/>
    </location>
</feature>
<feature type="binding site" evidence="12">
    <location>
        <position position="238"/>
    </location>
    <ligand>
        <name>substrate</name>
    </ligand>
</feature>
<accession>A0A1T4Y0A5</accession>
<comment type="subunit">
    <text evidence="12">Homodimer.</text>
</comment>
<sequence>MITVIGSANMDLVVGTDNFPTQGETVLGDIFDTVPGGKGANQAVAAARLGSSVHMVCCVGDDMFGKSIVSNLQKNEVDCTGVGVVDGASGIANILLSEGDNRIIVVPGANSLLTPAHIDAMDEVIKKSKVVMFQLEIPIPTVMYALEKCREFGVPVLMNPAPAGGFKAEMLPFITYLTPNETECEQLFGVDMVDALETHPNRLIVTLGSEGARYFDGQRHVIVEGFKTKAVDTTGAGDTFNGALAHGIVEGMDLERAVRFANAAASLSVEKFGAQGGMPASEEVEKRMEEGSEVQ</sequence>
<feature type="domain" description="Carbohydrate kinase PfkB" evidence="14">
    <location>
        <begin position="2"/>
        <end position="279"/>
    </location>
</feature>
<evidence type="ECO:0000256" key="7">
    <source>
        <dbReference type="ARBA" id="ARBA00022777"/>
    </source>
</evidence>
<dbReference type="GO" id="GO:0046872">
    <property type="term" value="F:metal ion binding"/>
    <property type="evidence" value="ECO:0007669"/>
    <property type="project" value="UniProtKB-KW"/>
</dbReference>
<feature type="binding site" evidence="12">
    <location>
        <position position="268"/>
    </location>
    <ligand>
        <name>K(+)</name>
        <dbReference type="ChEBI" id="CHEBI:29103"/>
    </ligand>
</feature>
<keyword evidence="8 12" id="KW-0067">ATP-binding</keyword>
<dbReference type="GO" id="GO:0005524">
    <property type="term" value="F:ATP binding"/>
    <property type="evidence" value="ECO:0007669"/>
    <property type="project" value="UniProtKB-UniRule"/>
</dbReference>
<dbReference type="InterPro" id="IPR002139">
    <property type="entry name" value="Ribo/fructo_kinase"/>
</dbReference>
<comment type="cofactor">
    <cofactor evidence="12">
        <name>Mg(2+)</name>
        <dbReference type="ChEBI" id="CHEBI:18420"/>
    </cofactor>
    <text evidence="12">Requires a divalent cation, most likely magnesium in vivo, as an electrophilic catalyst to aid phosphoryl group transfer. It is the chelate of the metal and the nucleotide that is the actual substrate.</text>
</comment>
<keyword evidence="9 12" id="KW-0460">Magnesium</keyword>
<feature type="binding site" evidence="12">
    <location>
        <position position="136"/>
    </location>
    <ligand>
        <name>substrate</name>
    </ligand>
</feature>
<dbReference type="PROSITE" id="PS00584">
    <property type="entry name" value="PFKB_KINASES_2"/>
    <property type="match status" value="1"/>
</dbReference>
<dbReference type="InterPro" id="IPR011611">
    <property type="entry name" value="PfkB_dom"/>
</dbReference>
<organism evidence="15 16">
    <name type="scientific">Sporosarcina newyorkensis</name>
    <dbReference type="NCBI Taxonomy" id="759851"/>
    <lineage>
        <taxon>Bacteria</taxon>
        <taxon>Bacillati</taxon>
        <taxon>Bacillota</taxon>
        <taxon>Bacilli</taxon>
        <taxon>Bacillales</taxon>
        <taxon>Caryophanaceae</taxon>
        <taxon>Sporosarcina</taxon>
    </lineage>
</organism>
<keyword evidence="12" id="KW-0963">Cytoplasm</keyword>
<keyword evidence="4 12" id="KW-0808">Transferase</keyword>
<comment type="caution">
    <text evidence="12">Lacks conserved residue(s) required for the propagation of feature annotation.</text>
</comment>
<feature type="binding site" evidence="12">
    <location>
        <position position="262"/>
    </location>
    <ligand>
        <name>ATP</name>
        <dbReference type="ChEBI" id="CHEBI:30616"/>
    </ligand>
</feature>
<evidence type="ECO:0000256" key="10">
    <source>
        <dbReference type="ARBA" id="ARBA00022958"/>
    </source>
</evidence>
<dbReference type="HAMAP" id="MF_01987">
    <property type="entry name" value="Ribokinase"/>
    <property type="match status" value="1"/>
</dbReference>
<dbReference type="RefSeq" id="WP_078817145.1">
    <property type="nucleotide sequence ID" value="NZ_FUYJ01000002.1"/>
</dbReference>
<dbReference type="GO" id="GO:0019303">
    <property type="term" value="P:D-ribose catabolic process"/>
    <property type="evidence" value="ECO:0007669"/>
    <property type="project" value="UniProtKB-UniRule"/>
</dbReference>
<dbReference type="EC" id="2.7.1.15" evidence="2 12"/>
<evidence type="ECO:0000256" key="5">
    <source>
        <dbReference type="ARBA" id="ARBA00022723"/>
    </source>
</evidence>
<evidence type="ECO:0000256" key="9">
    <source>
        <dbReference type="ARBA" id="ARBA00022842"/>
    </source>
</evidence>
<comment type="similarity">
    <text evidence="1">Belongs to the carbohydrate kinase pfkB family.</text>
</comment>
<evidence type="ECO:0000256" key="2">
    <source>
        <dbReference type="ARBA" id="ARBA00012035"/>
    </source>
</evidence>
<comment type="subcellular location">
    <subcellularLocation>
        <location evidence="12">Cytoplasm</location>
    </subcellularLocation>
</comment>
<dbReference type="PANTHER" id="PTHR10584">
    <property type="entry name" value="SUGAR KINASE"/>
    <property type="match status" value="1"/>
</dbReference>
<feature type="active site" description="Proton acceptor" evidence="12">
    <location>
        <position position="238"/>
    </location>
</feature>